<reference evidence="2 3" key="1">
    <citation type="journal article" date="2014" name="Front. Microbiol.">
        <title>Population and genomic analysis of the genus Halorubrum.</title>
        <authorList>
            <person name="Fullmer M.S."/>
            <person name="Soucy S.M."/>
            <person name="Swithers K.S."/>
            <person name="Makkay A.M."/>
            <person name="Wheeler R."/>
            <person name="Ventosa A."/>
            <person name="Gogarten J.P."/>
            <person name="Papke R.T."/>
        </authorList>
    </citation>
    <scope>NUCLEOTIDE SEQUENCE [LARGE SCALE GENOMIC DNA]</scope>
    <source>
        <strain evidence="2 3">LD3</strain>
    </source>
</reference>
<gene>
    <name evidence="2" type="ORF">DJ83_14975</name>
</gene>
<evidence type="ECO:0008006" key="4">
    <source>
        <dbReference type="Google" id="ProtNLM"/>
    </source>
</evidence>
<accession>A0A256IQG9</accession>
<evidence type="ECO:0000313" key="2">
    <source>
        <dbReference type="EMBL" id="OYR58382.1"/>
    </source>
</evidence>
<evidence type="ECO:0000313" key="3">
    <source>
        <dbReference type="Proteomes" id="UP000216409"/>
    </source>
</evidence>
<evidence type="ECO:0000256" key="1">
    <source>
        <dbReference type="SAM" id="MobiDB-lite"/>
    </source>
</evidence>
<sequence length="173" mass="19630">MELDDYLKGTELTDPTTSDTEWESSFGDLIEDLMGAFTDILLPAAIGKEIDDQRNLIESGDYCSAIIRQAAFVESLLEFGMIQEIESYRGADLSNSEQDVIEQMGNEPKVYMANALGILTDSEYEAYTKLMGTRNDVAHNWWMTFSEEEKEHFEHVAVRVCQTLESVVEDTEF</sequence>
<dbReference type="Proteomes" id="UP000216409">
    <property type="component" value="Unassembled WGS sequence"/>
</dbReference>
<dbReference type="EMBL" id="NHOW01000188">
    <property type="protein sequence ID" value="OYR58382.1"/>
    <property type="molecule type" value="Genomic_DNA"/>
</dbReference>
<proteinExistence type="predicted"/>
<organism evidence="2 3">
    <name type="scientific">Halorubrum ezzemoulense</name>
    <name type="common">Halorubrum chaoviator</name>
    <dbReference type="NCBI Taxonomy" id="337243"/>
    <lineage>
        <taxon>Archaea</taxon>
        <taxon>Methanobacteriati</taxon>
        <taxon>Methanobacteriota</taxon>
        <taxon>Stenosarchaea group</taxon>
        <taxon>Halobacteria</taxon>
        <taxon>Halobacteriales</taxon>
        <taxon>Haloferacaceae</taxon>
        <taxon>Halorubrum</taxon>
    </lineage>
</organism>
<comment type="caution">
    <text evidence="2">The sequence shown here is derived from an EMBL/GenBank/DDBJ whole genome shotgun (WGS) entry which is preliminary data.</text>
</comment>
<feature type="region of interest" description="Disordered" evidence="1">
    <location>
        <begin position="1"/>
        <end position="21"/>
    </location>
</feature>
<dbReference type="RefSeq" id="WP_094580498.1">
    <property type="nucleotide sequence ID" value="NZ_NHOW01000188.1"/>
</dbReference>
<name>A0A256IQG9_HALEZ</name>
<dbReference type="AlphaFoldDB" id="A0A256IQG9"/>
<protein>
    <recommendedName>
        <fullName evidence="4">DUF4145 domain-containing protein</fullName>
    </recommendedName>
</protein>